<evidence type="ECO:0000313" key="3">
    <source>
        <dbReference type="Proteomes" id="UP001187734"/>
    </source>
</evidence>
<proteinExistence type="predicted"/>
<evidence type="ECO:0000256" key="1">
    <source>
        <dbReference type="SAM" id="MobiDB-lite"/>
    </source>
</evidence>
<accession>A0AAE8MMS8</accession>
<feature type="compositionally biased region" description="Low complexity" evidence="1">
    <location>
        <begin position="28"/>
        <end position="44"/>
    </location>
</feature>
<keyword evidence="3" id="KW-1185">Reference proteome</keyword>
<dbReference type="Proteomes" id="UP001187734">
    <property type="component" value="Unassembled WGS sequence"/>
</dbReference>
<reference evidence="2" key="1">
    <citation type="submission" date="2018-03" db="EMBL/GenBank/DDBJ databases">
        <authorList>
            <person name="Guldener U."/>
        </authorList>
    </citation>
    <scope>NUCLEOTIDE SEQUENCE</scope>
</reference>
<dbReference type="AlphaFoldDB" id="A0AAE8MMS8"/>
<protein>
    <submittedName>
        <fullName evidence="2">Uncharacterized protein</fullName>
    </submittedName>
</protein>
<feature type="compositionally biased region" description="Polar residues" evidence="1">
    <location>
        <begin position="70"/>
        <end position="96"/>
    </location>
</feature>
<comment type="caution">
    <text evidence="2">The sequence shown here is derived from an EMBL/GenBank/DDBJ whole genome shotgun (WGS) entry which is preliminary data.</text>
</comment>
<sequence>MKSSDSLRRVNRPAANCNFDLPPALAQQAQAHAQAQAQAQARAQQHQHHQVHLQALRSQSQPQEPIATAVISTSPETTASSFQAPPTANRFRTFSSRPSLQDLVPVAVDGTSNTHDQPPAYALCNNTHCSGRQSTPAPGPILLRHSDRRRAGSLPPHCLICLELTPKGFDR</sequence>
<feature type="region of interest" description="Disordered" evidence="1">
    <location>
        <begin position="28"/>
        <end position="96"/>
    </location>
</feature>
<organism evidence="2 3">
    <name type="scientific">Fusarium torulosum</name>
    <dbReference type="NCBI Taxonomy" id="33205"/>
    <lineage>
        <taxon>Eukaryota</taxon>
        <taxon>Fungi</taxon>
        <taxon>Dikarya</taxon>
        <taxon>Ascomycota</taxon>
        <taxon>Pezizomycotina</taxon>
        <taxon>Sordariomycetes</taxon>
        <taxon>Hypocreomycetidae</taxon>
        <taxon>Hypocreales</taxon>
        <taxon>Nectriaceae</taxon>
        <taxon>Fusarium</taxon>
    </lineage>
</organism>
<gene>
    <name evidence="2" type="ORF">FTOL_13615</name>
</gene>
<evidence type="ECO:0000313" key="2">
    <source>
        <dbReference type="EMBL" id="SPJ91961.1"/>
    </source>
</evidence>
<name>A0AAE8MMS8_9HYPO</name>
<dbReference type="EMBL" id="ONZP01000907">
    <property type="protein sequence ID" value="SPJ91961.1"/>
    <property type="molecule type" value="Genomic_DNA"/>
</dbReference>